<protein>
    <submittedName>
        <fullName evidence="4">Transcriptional regulator</fullName>
    </submittedName>
</protein>
<dbReference type="PROSITE" id="PS50943">
    <property type="entry name" value="HTH_CROC1"/>
    <property type="match status" value="1"/>
</dbReference>
<dbReference type="EMBL" id="AP019860">
    <property type="protein sequence ID" value="BBM85851.1"/>
    <property type="molecule type" value="Genomic_DNA"/>
</dbReference>
<evidence type="ECO:0000313" key="4">
    <source>
        <dbReference type="EMBL" id="BBM85851.1"/>
    </source>
</evidence>
<name>A0A5S9IQS1_UABAM</name>
<keyword evidence="1" id="KW-0238">DNA-binding</keyword>
<evidence type="ECO:0000259" key="3">
    <source>
        <dbReference type="PROSITE" id="PS50943"/>
    </source>
</evidence>
<evidence type="ECO:0000256" key="1">
    <source>
        <dbReference type="ARBA" id="ARBA00023125"/>
    </source>
</evidence>
<evidence type="ECO:0000313" key="5">
    <source>
        <dbReference type="Proteomes" id="UP000326354"/>
    </source>
</evidence>
<dbReference type="Gene3D" id="1.10.260.40">
    <property type="entry name" value="lambda repressor-like DNA-binding domains"/>
    <property type="match status" value="1"/>
</dbReference>
<dbReference type="PANTHER" id="PTHR46558">
    <property type="entry name" value="TRACRIPTIONAL REGULATORY PROTEIN-RELATED-RELATED"/>
    <property type="match status" value="1"/>
</dbReference>
<sequence length="108" mass="12819">MVDKKAILGEKIRSLRVQQGMNQKQLADVFQRHQSFISEIEKGKRSVTYEDLITLSEYFNVNLEFFDYRNNTTSQNLHKKTNKEKSELALLKERVDNLEKRFDDFSSQ</sequence>
<feature type="coiled-coil region" evidence="2">
    <location>
        <begin position="81"/>
        <end position="108"/>
    </location>
</feature>
<dbReference type="GO" id="GO:0003677">
    <property type="term" value="F:DNA binding"/>
    <property type="evidence" value="ECO:0007669"/>
    <property type="project" value="UniProtKB-KW"/>
</dbReference>
<accession>A0A5S9IQS1</accession>
<dbReference type="Proteomes" id="UP000326354">
    <property type="component" value="Chromosome"/>
</dbReference>
<dbReference type="SUPFAM" id="SSF47413">
    <property type="entry name" value="lambda repressor-like DNA-binding domains"/>
    <property type="match status" value="1"/>
</dbReference>
<dbReference type="InterPro" id="IPR001387">
    <property type="entry name" value="Cro/C1-type_HTH"/>
</dbReference>
<gene>
    <name evidence="4" type="ORF">UABAM_04229</name>
</gene>
<dbReference type="PANTHER" id="PTHR46558:SF4">
    <property type="entry name" value="DNA-BIDING PHAGE PROTEIN"/>
    <property type="match status" value="1"/>
</dbReference>
<organism evidence="4 5">
    <name type="scientific">Uabimicrobium amorphum</name>
    <dbReference type="NCBI Taxonomy" id="2596890"/>
    <lineage>
        <taxon>Bacteria</taxon>
        <taxon>Pseudomonadati</taxon>
        <taxon>Planctomycetota</taxon>
        <taxon>Candidatus Uabimicrobiia</taxon>
        <taxon>Candidatus Uabimicrobiales</taxon>
        <taxon>Candidatus Uabimicrobiaceae</taxon>
        <taxon>Candidatus Uabimicrobium</taxon>
    </lineage>
</organism>
<keyword evidence="5" id="KW-1185">Reference proteome</keyword>
<feature type="domain" description="HTH cro/C1-type" evidence="3">
    <location>
        <begin position="12"/>
        <end position="66"/>
    </location>
</feature>
<dbReference type="InterPro" id="IPR010982">
    <property type="entry name" value="Lambda_DNA-bd_dom_sf"/>
</dbReference>
<dbReference type="Pfam" id="PF01381">
    <property type="entry name" value="HTH_3"/>
    <property type="match status" value="1"/>
</dbReference>
<dbReference type="AlphaFoldDB" id="A0A5S9IQS1"/>
<evidence type="ECO:0000256" key="2">
    <source>
        <dbReference type="SAM" id="Coils"/>
    </source>
</evidence>
<dbReference type="CDD" id="cd00093">
    <property type="entry name" value="HTH_XRE"/>
    <property type="match status" value="1"/>
</dbReference>
<dbReference type="SMART" id="SM00530">
    <property type="entry name" value="HTH_XRE"/>
    <property type="match status" value="1"/>
</dbReference>
<reference evidence="4 5" key="1">
    <citation type="submission" date="2019-08" db="EMBL/GenBank/DDBJ databases">
        <title>Complete genome sequence of Candidatus Uab amorphum.</title>
        <authorList>
            <person name="Shiratori T."/>
            <person name="Suzuki S."/>
            <person name="Kakizawa Y."/>
            <person name="Ishida K."/>
        </authorList>
    </citation>
    <scope>NUCLEOTIDE SEQUENCE [LARGE SCALE GENOMIC DNA]</scope>
    <source>
        <strain evidence="4 5">SRT547</strain>
    </source>
</reference>
<dbReference type="RefSeq" id="WP_151969939.1">
    <property type="nucleotide sequence ID" value="NZ_AP019860.1"/>
</dbReference>
<dbReference type="OrthoDB" id="288015at2"/>
<proteinExistence type="predicted"/>
<dbReference type="KEGG" id="uam:UABAM_04229"/>
<keyword evidence="2" id="KW-0175">Coiled coil</keyword>